<organism evidence="2 3">
    <name type="scientific">Paraburkholderia polaris</name>
    <dbReference type="NCBI Taxonomy" id="2728848"/>
    <lineage>
        <taxon>Bacteria</taxon>
        <taxon>Pseudomonadati</taxon>
        <taxon>Pseudomonadota</taxon>
        <taxon>Betaproteobacteria</taxon>
        <taxon>Burkholderiales</taxon>
        <taxon>Burkholderiaceae</taxon>
        <taxon>Paraburkholderia</taxon>
    </lineage>
</organism>
<feature type="transmembrane region" description="Helical" evidence="1">
    <location>
        <begin position="21"/>
        <end position="42"/>
    </location>
</feature>
<evidence type="ECO:0000256" key="1">
    <source>
        <dbReference type="SAM" id="Phobius"/>
    </source>
</evidence>
<dbReference type="RefSeq" id="WP_169483535.1">
    <property type="nucleotide sequence ID" value="NZ_JABBGJ010000001.1"/>
</dbReference>
<dbReference type="Proteomes" id="UP000544134">
    <property type="component" value="Unassembled WGS sequence"/>
</dbReference>
<protein>
    <submittedName>
        <fullName evidence="2">Uncharacterized protein</fullName>
    </submittedName>
</protein>
<dbReference type="EMBL" id="JABBGJ010000001">
    <property type="protein sequence ID" value="NML96574.1"/>
    <property type="molecule type" value="Genomic_DNA"/>
</dbReference>
<evidence type="ECO:0000313" key="3">
    <source>
        <dbReference type="Proteomes" id="UP000544134"/>
    </source>
</evidence>
<accession>A0A848I8X9</accession>
<feature type="transmembrane region" description="Helical" evidence="1">
    <location>
        <begin position="54"/>
        <end position="79"/>
    </location>
</feature>
<feature type="transmembrane region" description="Helical" evidence="1">
    <location>
        <begin position="91"/>
        <end position="113"/>
    </location>
</feature>
<feature type="transmembrane region" description="Helical" evidence="1">
    <location>
        <begin position="119"/>
        <end position="141"/>
    </location>
</feature>
<proteinExistence type="predicted"/>
<keyword evidence="3" id="KW-1185">Reference proteome</keyword>
<comment type="caution">
    <text evidence="2">The sequence shown here is derived from an EMBL/GenBank/DDBJ whole genome shotgun (WGS) entry which is preliminary data.</text>
</comment>
<name>A0A848I8X9_9BURK</name>
<keyword evidence="1" id="KW-0472">Membrane</keyword>
<gene>
    <name evidence="2" type="ORF">HHL24_01145</name>
</gene>
<reference evidence="2 3" key="1">
    <citation type="submission" date="2020-04" db="EMBL/GenBank/DDBJ databases">
        <title>Paraburkholderia sp. RP-4-7 isolated from soil.</title>
        <authorList>
            <person name="Dahal R.H."/>
        </authorList>
    </citation>
    <scope>NUCLEOTIDE SEQUENCE [LARGE SCALE GENOMIC DNA]</scope>
    <source>
        <strain evidence="2 3">RP-4-7</strain>
    </source>
</reference>
<evidence type="ECO:0000313" key="2">
    <source>
        <dbReference type="EMBL" id="NML96574.1"/>
    </source>
</evidence>
<dbReference type="AlphaFoldDB" id="A0A848I8X9"/>
<sequence>MKNILGINLIELKNAPVFAKIAILIYWVASLQYLYVTIGGIFPDKIIREPISTSTIPVVVIIWIEAILFAFGALKLFLAFKLSTRKNWARIAVLILSTLLAVFLVQGVINTVIIGPLHFFTLLKGTYGLFAEVAAAFLLLLPKSRGWFAPKRASA</sequence>
<keyword evidence="1" id="KW-0812">Transmembrane</keyword>
<keyword evidence="1" id="KW-1133">Transmembrane helix</keyword>